<organism evidence="1 2">
    <name type="scientific">Microcystis novacekii Mn_MB_F_20050700_S1D</name>
    <dbReference type="NCBI Taxonomy" id="2486266"/>
    <lineage>
        <taxon>Bacteria</taxon>
        <taxon>Bacillati</taxon>
        <taxon>Cyanobacteriota</taxon>
        <taxon>Cyanophyceae</taxon>
        <taxon>Oscillatoriophycideae</taxon>
        <taxon>Chroococcales</taxon>
        <taxon>Microcystaceae</taxon>
        <taxon>Microcystis</taxon>
    </lineage>
</organism>
<dbReference type="AlphaFoldDB" id="A0A552IUX4"/>
<name>A0A552IUX4_9CHRO</name>
<proteinExistence type="predicted"/>
<sequence length="321" mass="37120">MKNHPTDNQKVGLEEIQTGLSNINETLTRIIHWPSGRTADVFTVVHVLLWLRSLLTECECGIGEAVKRFNNQVTAKEIKQYNWYTQCQNYLNGKNGLIDAQDKNLKDFFINPICQPLVPETAGPEQLERWRDLRVYDIDSLHTALIAYFPETKTIASTGEPTGEQDLKAMEEKIAQLETKVEQMVTSNQKILDSLTNKIGEEVKKNLGQLSPQVIQDLTQKVEQIQQLDPSALRLLSYLFLNHPYRQNPQQLFLQGVYQDVNAWELLKLLDQGDPLYKNNWEMIEEMFGEKDEQLKPKTQRFQEFLQKFNEFQKHQSPAAG</sequence>
<protein>
    <submittedName>
        <fullName evidence="1">Uncharacterized protein</fullName>
    </submittedName>
</protein>
<comment type="caution">
    <text evidence="1">The sequence shown here is derived from an EMBL/GenBank/DDBJ whole genome shotgun (WGS) entry which is preliminary data.</text>
</comment>
<reference evidence="1 2" key="1">
    <citation type="submission" date="2019-01" db="EMBL/GenBank/DDBJ databases">
        <title>Coherence of Microcystis species and biogeography revealed through population genomics.</title>
        <authorList>
            <person name="Perez-Carrascal O.M."/>
            <person name="Terrat Y."/>
            <person name="Giani A."/>
            <person name="Fortin N."/>
            <person name="Tromas N."/>
            <person name="Shapiro B.J."/>
        </authorList>
    </citation>
    <scope>NUCLEOTIDE SEQUENCE [LARGE SCALE GENOMIC DNA]</scope>
    <source>
        <strain evidence="1">Mn_MB_F_20050700_S1D</strain>
    </source>
</reference>
<evidence type="ECO:0000313" key="1">
    <source>
        <dbReference type="EMBL" id="TRU87267.1"/>
    </source>
</evidence>
<dbReference type="EMBL" id="SFAV01000168">
    <property type="protein sequence ID" value="TRU87267.1"/>
    <property type="molecule type" value="Genomic_DNA"/>
</dbReference>
<gene>
    <name evidence="1" type="ORF">EWV54_12790</name>
</gene>
<dbReference type="Proteomes" id="UP000319191">
    <property type="component" value="Unassembled WGS sequence"/>
</dbReference>
<evidence type="ECO:0000313" key="2">
    <source>
        <dbReference type="Proteomes" id="UP000319191"/>
    </source>
</evidence>
<accession>A0A552IUX4</accession>